<dbReference type="InterPro" id="IPR001127">
    <property type="entry name" value="PTS_EIIA_1_perm"/>
</dbReference>
<dbReference type="AlphaFoldDB" id="A0A3E2DM61"/>
<keyword evidence="3 8" id="KW-0762">Sugar transport</keyword>
<protein>
    <submittedName>
        <fullName evidence="8">PTS glucose transporter subunit IIA</fullName>
    </submittedName>
</protein>
<keyword evidence="6" id="KW-0418">Kinase</keyword>
<dbReference type="GO" id="GO:0009401">
    <property type="term" value="P:phosphoenolpyruvate-dependent sugar phosphotransferase system"/>
    <property type="evidence" value="ECO:0007669"/>
    <property type="project" value="UniProtKB-KW"/>
</dbReference>
<proteinExistence type="predicted"/>
<evidence type="ECO:0000256" key="2">
    <source>
        <dbReference type="ARBA" id="ARBA00022448"/>
    </source>
</evidence>
<gene>
    <name evidence="8" type="ORF">CHT91_04410</name>
</gene>
<evidence type="ECO:0000256" key="5">
    <source>
        <dbReference type="ARBA" id="ARBA00022683"/>
    </source>
</evidence>
<accession>A0A3E2DM61</accession>
<dbReference type="RefSeq" id="WP_117188961.1">
    <property type="nucleotide sequence ID" value="NZ_NOWI01000003.1"/>
</dbReference>
<dbReference type="PROSITE" id="PS51093">
    <property type="entry name" value="PTS_EIIA_TYPE_1"/>
    <property type="match status" value="1"/>
</dbReference>
<evidence type="ECO:0000256" key="1">
    <source>
        <dbReference type="ARBA" id="ARBA00004496"/>
    </source>
</evidence>
<dbReference type="EMBL" id="NOWI01000003">
    <property type="protein sequence ID" value="RFT46043.1"/>
    <property type="molecule type" value="Genomic_DNA"/>
</dbReference>
<dbReference type="InterPro" id="IPR050890">
    <property type="entry name" value="PTS_EIIA_component"/>
</dbReference>
<keyword evidence="5" id="KW-0598">Phosphotransferase system</keyword>
<evidence type="ECO:0000313" key="8">
    <source>
        <dbReference type="EMBL" id="RFT46043.1"/>
    </source>
</evidence>
<dbReference type="GO" id="GO:0005737">
    <property type="term" value="C:cytoplasm"/>
    <property type="evidence" value="ECO:0007669"/>
    <property type="project" value="UniProtKB-SubCell"/>
</dbReference>
<dbReference type="GO" id="GO:0016301">
    <property type="term" value="F:kinase activity"/>
    <property type="evidence" value="ECO:0007669"/>
    <property type="project" value="UniProtKB-KW"/>
</dbReference>
<dbReference type="Pfam" id="PF00358">
    <property type="entry name" value="PTS_EIIA_1"/>
    <property type="match status" value="1"/>
</dbReference>
<keyword evidence="4" id="KW-0808">Transferase</keyword>
<reference evidence="8 9" key="1">
    <citation type="submission" date="2017-07" db="EMBL/GenBank/DDBJ databases">
        <authorList>
            <person name="Sun Z.S."/>
            <person name="Albrecht U."/>
            <person name="Echele G."/>
            <person name="Lee C.C."/>
        </authorList>
    </citation>
    <scope>NUCLEOTIDE SEQUENCE [LARGE SCALE GENOMIC DNA]</scope>
    <source>
        <strain evidence="8 9">P16-029</strain>
    </source>
</reference>
<keyword evidence="2" id="KW-0813">Transport</keyword>
<dbReference type="SUPFAM" id="SSF51261">
    <property type="entry name" value="Duplicated hybrid motif"/>
    <property type="match status" value="1"/>
</dbReference>
<dbReference type="InterPro" id="IPR011055">
    <property type="entry name" value="Dup_hybrid_motif"/>
</dbReference>
<evidence type="ECO:0000256" key="6">
    <source>
        <dbReference type="ARBA" id="ARBA00022777"/>
    </source>
</evidence>
<comment type="subcellular location">
    <subcellularLocation>
        <location evidence="1">Cytoplasm</location>
    </subcellularLocation>
</comment>
<comment type="caution">
    <text evidence="8">The sequence shown here is derived from an EMBL/GenBank/DDBJ whole genome shotgun (WGS) entry which is preliminary data.</text>
</comment>
<organism evidence="8 9">
    <name type="scientific">Cutibacterium avidum</name>
    <dbReference type="NCBI Taxonomy" id="33010"/>
    <lineage>
        <taxon>Bacteria</taxon>
        <taxon>Bacillati</taxon>
        <taxon>Actinomycetota</taxon>
        <taxon>Actinomycetes</taxon>
        <taxon>Propionibacteriales</taxon>
        <taxon>Propionibacteriaceae</taxon>
        <taxon>Cutibacterium</taxon>
    </lineage>
</organism>
<evidence type="ECO:0000313" key="9">
    <source>
        <dbReference type="Proteomes" id="UP000259211"/>
    </source>
</evidence>
<dbReference type="PANTHER" id="PTHR45008">
    <property type="entry name" value="PTS SYSTEM GLUCOSE-SPECIFIC EIIA COMPONENT"/>
    <property type="match status" value="1"/>
</dbReference>
<dbReference type="PROSITE" id="PS00371">
    <property type="entry name" value="PTS_EIIA_TYPE_1_HIS"/>
    <property type="match status" value="1"/>
</dbReference>
<sequence>MSLFHKRHKDETLKVAVPVSGTILDITDVPDPVFAGQHMGPGFAVDPTSGEFTSPIDGEVTLVAPTLHAVGLKADNGAEVLVHIGIDTVELKGEGFTAHVKEGDAVTAGAPLLTVDLDAVKPRVPSMVSPVVITNGSDFTVSERSDDPAAVLTITTG</sequence>
<dbReference type="Proteomes" id="UP000259211">
    <property type="component" value="Unassembled WGS sequence"/>
</dbReference>
<dbReference type="Gene3D" id="2.70.70.10">
    <property type="entry name" value="Glucose Permease (Domain IIA)"/>
    <property type="match status" value="1"/>
</dbReference>
<dbReference type="FunFam" id="2.70.70.10:FF:000001">
    <property type="entry name" value="PTS system glucose-specific IIA component"/>
    <property type="match status" value="1"/>
</dbReference>
<evidence type="ECO:0000256" key="4">
    <source>
        <dbReference type="ARBA" id="ARBA00022679"/>
    </source>
</evidence>
<dbReference type="NCBIfam" id="TIGR00830">
    <property type="entry name" value="PTBA"/>
    <property type="match status" value="1"/>
</dbReference>
<name>A0A3E2DM61_9ACTN</name>
<evidence type="ECO:0000259" key="7">
    <source>
        <dbReference type="PROSITE" id="PS51093"/>
    </source>
</evidence>
<evidence type="ECO:0000256" key="3">
    <source>
        <dbReference type="ARBA" id="ARBA00022597"/>
    </source>
</evidence>
<dbReference type="PANTHER" id="PTHR45008:SF1">
    <property type="entry name" value="PTS SYSTEM GLUCOSE-SPECIFIC EIIA COMPONENT"/>
    <property type="match status" value="1"/>
</dbReference>
<feature type="domain" description="PTS EIIA type-1" evidence="7">
    <location>
        <begin position="31"/>
        <end position="135"/>
    </location>
</feature>